<dbReference type="RefSeq" id="WP_123927069.1">
    <property type="nucleotide sequence ID" value="NZ_RKRE01000001.1"/>
</dbReference>
<accession>A0A3N5AWZ5</accession>
<proteinExistence type="predicted"/>
<evidence type="ECO:0000313" key="1">
    <source>
        <dbReference type="EMBL" id="RPF49514.1"/>
    </source>
</evidence>
<sequence>MLNQEYLNVYRALRKRGLSLKNAHRTLKRGADVCSLAIALRDALGQDGAVALVTGLLEAPYGAQRAAEVLRRFAPGAEFPGRCFGGGVHAGRFYTLLRRVLRALPYVGNAPITQNRNPGDVLWEAMRLLRENKIDLHEVCYFRNGTALEGRVVVRSRTAYIGPGSLTVDRRVWDVLVAVPGGKVLLVVKQDEFDRPGGFYRGHAFVVRALVETDRCVKFPQTDAVLCATGHCTVK</sequence>
<comment type="caution">
    <text evidence="1">The sequence shown here is derived from an EMBL/GenBank/DDBJ whole genome shotgun (WGS) entry which is preliminary data.</text>
</comment>
<dbReference type="AlphaFoldDB" id="A0A3N5AWZ5"/>
<evidence type="ECO:0000313" key="2">
    <source>
        <dbReference type="Proteomes" id="UP000282654"/>
    </source>
</evidence>
<organism evidence="1 2">
    <name type="scientific">Thermodesulfitimonas autotrophica</name>
    <dbReference type="NCBI Taxonomy" id="1894989"/>
    <lineage>
        <taxon>Bacteria</taxon>
        <taxon>Bacillati</taxon>
        <taxon>Bacillota</taxon>
        <taxon>Clostridia</taxon>
        <taxon>Thermoanaerobacterales</taxon>
        <taxon>Thermoanaerobacteraceae</taxon>
        <taxon>Thermodesulfitimonas</taxon>
    </lineage>
</organism>
<keyword evidence="2" id="KW-1185">Reference proteome</keyword>
<dbReference type="EMBL" id="RKRE01000001">
    <property type="protein sequence ID" value="RPF49514.1"/>
    <property type="molecule type" value="Genomic_DNA"/>
</dbReference>
<protein>
    <submittedName>
        <fullName evidence="1">Uncharacterized protein</fullName>
    </submittedName>
</protein>
<name>A0A3N5AWZ5_9THEO</name>
<gene>
    <name evidence="1" type="ORF">EDD75_0330</name>
</gene>
<reference evidence="1 2" key="1">
    <citation type="submission" date="2018-11" db="EMBL/GenBank/DDBJ databases">
        <title>Genomic Encyclopedia of Type Strains, Phase IV (KMG-IV): sequencing the most valuable type-strain genomes for metagenomic binning, comparative biology and taxonomic classification.</title>
        <authorList>
            <person name="Goeker M."/>
        </authorList>
    </citation>
    <scope>NUCLEOTIDE SEQUENCE [LARGE SCALE GENOMIC DNA]</scope>
    <source>
        <strain evidence="1 2">DSM 102936</strain>
    </source>
</reference>
<dbReference type="Proteomes" id="UP000282654">
    <property type="component" value="Unassembled WGS sequence"/>
</dbReference>